<feature type="coiled-coil region" evidence="1">
    <location>
        <begin position="15"/>
        <end position="77"/>
    </location>
</feature>
<sequence>MKSAGDAVGAAQARYEGLGKSIEAQQSKIDALKNKQSELKGNTSETAQQFLKYQQQIDGANKQLASMQAQQERAKAAMDYQKSGLAALQSEYTAAARANQVYVTRLQAEGKEQEANKAKLEGYKSSISNLNEQLSKQSAELDKIASASGKDSDAWRTQKTRVDETATSLAKAKSSMTSLQSEMDKANPSAWDRIKTAISGTNKQAEKTPSLFKKIVEGSVVSNAITNGWSDLSGAIKDTVKSGLELDEEGEKSATTWEQMGKSAKDVKSLGNQVSDLTSKSGQAISVIGGMQKTVDTVTHGNTKMTEAVTAGITAIGTGARLNGDQLSGFAKQLTRVTSQTKLSTSSLARLEKTAPNLGSQLAKAAGVSQDAFAKMVSAGKVSSTDFLNLLAKAGKNSSDIYKDFGKTAEGAQAQMSASWDVLKKKMSAPLLSIKNTGMSELASLMSSSAVQGAATMLGKGIANIAEQATKLLGYLAAHRSDITGIGSSVLSIAKTFGSAVWRTISGVVSSIAKSLGLMGSGAKKSADPLKNANTALGNIAKNKSGIQTLAKTLVALWATTKIVKFTGALTGAFKGLTALKSIKDFGALSKLSSAGGLGGATKIFGALKLLLTGPGGIVLAVVAAGAAFYEAYKHIKPFHDAVNNVVKVIGNALKPALKAVVSGRQSMWKSIQPILSLIGKLFQTTWSLIVKIISNAWKAIKPVVDIMFGFFKAEFTVYAKVLPAIWKGTWNVISSVLSATWKVLKDTISSALKVITDLLKVGMDLLSGNWSKAWSDIKKMLSDYWSGMKKIVSDVFGGIKNVISTTLGAIKGAWNAAWSGMKSAFSDMWSGMKHAASDGMNAIINVINGAISGINWVWEKFTGKSALHKLSPVHFEQGGVVTQKLHMVMVNDGAGPDWKELYQLPNGQVGMSQKRNATGLLPEGTRVFNGKETKAIMSLAGIEHYDLGGVVGSVGKFFSGAWDKAKEVADWLAHPIENVGKLIKSSVSGISGGVKMFSDLAGGVINKLIGNVASWFKKQLTKIQQSMDDSSLGGGAKKSYPELEAIARQAASIMGVNPSDDFIKALANVAMSESGGNSNAANLTDDNARAGMASVGLLQYIPSTWSYYDVPGHNNRSSVLDNFVHFFNNSDWQNSIGYVTYPSWGGMYKWDWKNDGPTGAPRMANGGLVNQPLSAIIGEDGPETVLPLGAAKASRAWQLLGQAVSNINQNLGSTTNTSDSGSAISKKLDTLISILTAFATSDMDVSTTVNVDGKALVTQEDKYIRQNLARSLNKGGLNLSGN</sequence>
<dbReference type="Pfam" id="PF20155">
    <property type="entry name" value="TMP_3"/>
    <property type="match status" value="1"/>
</dbReference>
<comment type="caution">
    <text evidence="3">The sequence shown here is derived from an EMBL/GenBank/DDBJ whole genome shotgun (WGS) entry which is preliminary data.</text>
</comment>
<reference evidence="3 4" key="1">
    <citation type="journal article" date="2015" name="Genome Announc.">
        <title>Expanding the biotechnology potential of lactobacilli through comparative genomics of 213 strains and associated genera.</title>
        <authorList>
            <person name="Sun Z."/>
            <person name="Harris H.M."/>
            <person name="McCann A."/>
            <person name="Guo C."/>
            <person name="Argimon S."/>
            <person name="Zhang W."/>
            <person name="Yang X."/>
            <person name="Jeffery I.B."/>
            <person name="Cooney J.C."/>
            <person name="Kagawa T.F."/>
            <person name="Liu W."/>
            <person name="Song Y."/>
            <person name="Salvetti E."/>
            <person name="Wrobel A."/>
            <person name="Rasinkangas P."/>
            <person name="Parkhill J."/>
            <person name="Rea M.C."/>
            <person name="O'Sullivan O."/>
            <person name="Ritari J."/>
            <person name="Douillard F.P."/>
            <person name="Paul Ross R."/>
            <person name="Yang R."/>
            <person name="Briner A.E."/>
            <person name="Felis G.E."/>
            <person name="de Vos W.M."/>
            <person name="Barrangou R."/>
            <person name="Klaenhammer T.R."/>
            <person name="Caufield P.W."/>
            <person name="Cui Y."/>
            <person name="Zhang H."/>
            <person name="O'Toole P.W."/>
        </authorList>
    </citation>
    <scope>NUCLEOTIDE SEQUENCE [LARGE SCALE GENOMIC DNA]</scope>
    <source>
        <strain evidence="3 4">DSM 12744</strain>
    </source>
</reference>
<organism evidence="3 4">
    <name type="scientific">Schleiferilactobacillus perolens DSM 12744</name>
    <dbReference type="NCBI Taxonomy" id="1423792"/>
    <lineage>
        <taxon>Bacteria</taxon>
        <taxon>Bacillati</taxon>
        <taxon>Bacillota</taxon>
        <taxon>Bacilli</taxon>
        <taxon>Lactobacillales</taxon>
        <taxon>Lactobacillaceae</taxon>
        <taxon>Schleiferilactobacillus</taxon>
    </lineage>
</organism>
<dbReference type="STRING" id="1423792.FD09_GL000650"/>
<keyword evidence="4" id="KW-1185">Reference proteome</keyword>
<dbReference type="NCBIfam" id="TIGR02675">
    <property type="entry name" value="tape_meas_nterm"/>
    <property type="match status" value="1"/>
</dbReference>
<dbReference type="Gene3D" id="1.20.120.20">
    <property type="entry name" value="Apolipoprotein"/>
    <property type="match status" value="1"/>
</dbReference>
<accession>A0A0R1MTQ8</accession>
<evidence type="ECO:0000256" key="1">
    <source>
        <dbReference type="SAM" id="Coils"/>
    </source>
</evidence>
<name>A0A0R1MTQ8_9LACO</name>
<evidence type="ECO:0000313" key="3">
    <source>
        <dbReference type="EMBL" id="KRL11725.1"/>
    </source>
</evidence>
<dbReference type="InterPro" id="IPR023346">
    <property type="entry name" value="Lysozyme-like_dom_sf"/>
</dbReference>
<evidence type="ECO:0000313" key="4">
    <source>
        <dbReference type="Proteomes" id="UP000051330"/>
    </source>
</evidence>
<gene>
    <name evidence="3" type="ORF">FD09_GL000650</name>
</gene>
<protein>
    <recommendedName>
        <fullName evidence="2">Tape measure protein N-terminal domain-containing protein</fullName>
    </recommendedName>
</protein>
<dbReference type="SUPFAM" id="SSF57997">
    <property type="entry name" value="Tropomyosin"/>
    <property type="match status" value="1"/>
</dbReference>
<dbReference type="Proteomes" id="UP000051330">
    <property type="component" value="Unassembled WGS sequence"/>
</dbReference>
<proteinExistence type="predicted"/>
<feature type="domain" description="Tape measure protein N-terminal" evidence="2">
    <location>
        <begin position="243"/>
        <end position="427"/>
    </location>
</feature>
<dbReference type="Gene3D" id="1.10.287.1490">
    <property type="match status" value="1"/>
</dbReference>
<dbReference type="InterPro" id="IPR013491">
    <property type="entry name" value="Tape_meas_N"/>
</dbReference>
<dbReference type="EMBL" id="AZEC01000011">
    <property type="protein sequence ID" value="KRL11725.1"/>
    <property type="molecule type" value="Genomic_DNA"/>
</dbReference>
<dbReference type="PATRIC" id="fig|1423792.3.peg.663"/>
<evidence type="ECO:0000259" key="2">
    <source>
        <dbReference type="Pfam" id="PF20155"/>
    </source>
</evidence>
<keyword evidence="1" id="KW-0175">Coiled coil</keyword>
<dbReference type="SUPFAM" id="SSF53955">
    <property type="entry name" value="Lysozyme-like"/>
    <property type="match status" value="1"/>
</dbReference>
<feature type="coiled-coil region" evidence="1">
    <location>
        <begin position="120"/>
        <end position="147"/>
    </location>
</feature>